<comment type="catalytic activity">
    <reaction evidence="11">
        <text>ATP + H2O = ADP + phosphate + H(+)</text>
        <dbReference type="Rhea" id="RHEA:13065"/>
        <dbReference type="ChEBI" id="CHEBI:15377"/>
        <dbReference type="ChEBI" id="CHEBI:15378"/>
        <dbReference type="ChEBI" id="CHEBI:30616"/>
        <dbReference type="ChEBI" id="CHEBI:43474"/>
        <dbReference type="ChEBI" id="CHEBI:456216"/>
        <dbReference type="EC" id="3.6.4.13"/>
    </reaction>
</comment>
<dbReference type="InterPro" id="IPR014014">
    <property type="entry name" value="RNA_helicase_DEAD_Q_motif"/>
</dbReference>
<evidence type="ECO:0000256" key="14">
    <source>
        <dbReference type="SAM" id="Coils"/>
    </source>
</evidence>
<dbReference type="InterPro" id="IPR014001">
    <property type="entry name" value="Helicase_ATP-bd"/>
</dbReference>
<feature type="compositionally biased region" description="Polar residues" evidence="15">
    <location>
        <begin position="10"/>
        <end position="19"/>
    </location>
</feature>
<dbReference type="PROSITE" id="PS50158">
    <property type="entry name" value="ZF_CCHC"/>
    <property type="match status" value="1"/>
</dbReference>
<evidence type="ECO:0000256" key="6">
    <source>
        <dbReference type="ARBA" id="ARBA00022806"/>
    </source>
</evidence>
<evidence type="ECO:0000256" key="3">
    <source>
        <dbReference type="ARBA" id="ARBA00022741"/>
    </source>
</evidence>
<keyword evidence="21" id="KW-1185">Reference proteome</keyword>
<name>A0A8J2LQN7_9HEXA</name>
<evidence type="ECO:0000259" key="17">
    <source>
        <dbReference type="PROSITE" id="PS51192"/>
    </source>
</evidence>
<evidence type="ECO:0000259" key="18">
    <source>
        <dbReference type="PROSITE" id="PS51194"/>
    </source>
</evidence>
<dbReference type="SMART" id="SM00343">
    <property type="entry name" value="ZnF_C2HC"/>
    <property type="match status" value="1"/>
</dbReference>
<evidence type="ECO:0000256" key="1">
    <source>
        <dbReference type="ARBA" id="ARBA00012552"/>
    </source>
</evidence>
<dbReference type="GO" id="GO:0000398">
    <property type="term" value="P:mRNA splicing, via spliceosome"/>
    <property type="evidence" value="ECO:0007669"/>
    <property type="project" value="InterPro"/>
</dbReference>
<dbReference type="GO" id="GO:0003723">
    <property type="term" value="F:RNA binding"/>
    <property type="evidence" value="ECO:0007669"/>
    <property type="project" value="UniProtKB-KW"/>
</dbReference>
<dbReference type="InterPro" id="IPR001650">
    <property type="entry name" value="Helicase_C-like"/>
</dbReference>
<keyword evidence="7" id="KW-0862">Zinc</keyword>
<dbReference type="GO" id="GO:0005634">
    <property type="term" value="C:nucleus"/>
    <property type="evidence" value="ECO:0007669"/>
    <property type="project" value="UniProtKB-ARBA"/>
</dbReference>
<dbReference type="GO" id="GO:0008270">
    <property type="term" value="F:zinc ion binding"/>
    <property type="evidence" value="ECO:0007669"/>
    <property type="project" value="UniProtKB-KW"/>
</dbReference>
<dbReference type="InterPro" id="IPR044113">
    <property type="entry name" value="DEADc_DDX41"/>
</dbReference>
<dbReference type="Proteomes" id="UP000708208">
    <property type="component" value="Unassembled WGS sequence"/>
</dbReference>
<feature type="domain" description="Helicase ATP-binding" evidence="17">
    <location>
        <begin position="245"/>
        <end position="429"/>
    </location>
</feature>
<dbReference type="GO" id="GO:0008432">
    <property type="term" value="F:JUN kinase binding"/>
    <property type="evidence" value="ECO:0007669"/>
    <property type="project" value="UniProtKB-ARBA"/>
</dbReference>
<keyword evidence="14" id="KW-0175">Coiled coil</keyword>
<keyword evidence="9" id="KW-0694">RNA-binding</keyword>
<feature type="domain" description="CCHC-type" evidence="16">
    <location>
        <begin position="615"/>
        <end position="630"/>
    </location>
</feature>
<evidence type="ECO:0000256" key="11">
    <source>
        <dbReference type="ARBA" id="ARBA00047984"/>
    </source>
</evidence>
<organism evidence="20 21">
    <name type="scientific">Allacma fusca</name>
    <dbReference type="NCBI Taxonomy" id="39272"/>
    <lineage>
        <taxon>Eukaryota</taxon>
        <taxon>Metazoa</taxon>
        <taxon>Ecdysozoa</taxon>
        <taxon>Arthropoda</taxon>
        <taxon>Hexapoda</taxon>
        <taxon>Collembola</taxon>
        <taxon>Symphypleona</taxon>
        <taxon>Sminthuridae</taxon>
        <taxon>Allacma</taxon>
    </lineage>
</organism>
<dbReference type="EMBL" id="CAJVCH010570959">
    <property type="protein sequence ID" value="CAG7836273.1"/>
    <property type="molecule type" value="Genomic_DNA"/>
</dbReference>
<evidence type="ECO:0000313" key="20">
    <source>
        <dbReference type="EMBL" id="CAG7836273.1"/>
    </source>
</evidence>
<protein>
    <recommendedName>
        <fullName evidence="1">RNA helicase</fullName>
        <ecNumber evidence="1">3.6.4.13</ecNumber>
    </recommendedName>
</protein>
<dbReference type="PANTHER" id="PTHR47958">
    <property type="entry name" value="ATP-DEPENDENT RNA HELICASE DBP3"/>
    <property type="match status" value="1"/>
</dbReference>
<dbReference type="GO" id="GO:0043186">
    <property type="term" value="C:P granule"/>
    <property type="evidence" value="ECO:0007669"/>
    <property type="project" value="UniProtKB-ARBA"/>
</dbReference>
<dbReference type="GO" id="GO:0005524">
    <property type="term" value="F:ATP binding"/>
    <property type="evidence" value="ECO:0007669"/>
    <property type="project" value="UniProtKB-KW"/>
</dbReference>
<feature type="domain" description="DEAD-box RNA helicase Q" evidence="19">
    <location>
        <begin position="214"/>
        <end position="242"/>
    </location>
</feature>
<evidence type="ECO:0000256" key="2">
    <source>
        <dbReference type="ARBA" id="ARBA00022723"/>
    </source>
</evidence>
<dbReference type="InterPro" id="IPR001878">
    <property type="entry name" value="Znf_CCHC"/>
</dbReference>
<sequence length="655" mass="73494">MSSNHRKSPTPGSSNSKNSKGPPIKSPTPGSSNSKNSKGPPIKRYRRELTPESEDEFKIIDDYEPYIAVRQKRAEKLATLGVTLHSRKVETKGDSSDSGRDEDDEEEDAQALARKSNISLLDQHTELKRIAEARKESAMERQLKEEEKILESVAEKKALMGVAELAKGIQYQNSIRTSWTPPSYITAKSSSRHDRVRKKYCILVEGDDVLPPIKNFEEMKFPKCLIRAMSKQGIVKPSPIQIQGIPTVLSGRDMIGIAFTGSGKTLVFVLPIIMFCLEQEYKLPFLKDEGPYGLIICPSRELARQTFEIVTYYCKFLQEDGFPEIRPCLAMGGVPLNEAMDVIHKGVHIMIATPGRLMDMLDKKMVRLDMCRYLCMDEADRMIDMGFEEDIRTIFSYFKAQRQTLLFSATMPKKIQNFARSALVRPVTINVGRAGAASMNVVQEVEYVKTEAKMVYLLECLQKTTPPVLIFAEKKQDVDNIHEYLLLKGVEAVAIHGGKDQEERSKAVEAFRNLKKDVLVATDVASKGLDFPHIQHVINYDMPDDIENYVHRIGRTGRSGNSGAATTFINKGNDESVLLDLKHLLMEAKQKVPHFLAALQSENEKYLNVGEEKGCSYCGGLGHRITDCPKLEAAQTKQASNIGRRDYLASNATDY</sequence>
<accession>A0A8J2LQN7</accession>
<dbReference type="GO" id="GO:0016787">
    <property type="term" value="F:hydrolase activity"/>
    <property type="evidence" value="ECO:0007669"/>
    <property type="project" value="UniProtKB-KW"/>
</dbReference>
<evidence type="ECO:0000259" key="16">
    <source>
        <dbReference type="PROSITE" id="PS50158"/>
    </source>
</evidence>
<keyword evidence="3" id="KW-0547">Nucleotide-binding</keyword>
<evidence type="ECO:0000256" key="15">
    <source>
        <dbReference type="SAM" id="MobiDB-lite"/>
    </source>
</evidence>
<dbReference type="Pfam" id="PF00270">
    <property type="entry name" value="DEAD"/>
    <property type="match status" value="1"/>
</dbReference>
<keyword evidence="6" id="KW-0347">Helicase</keyword>
<dbReference type="FunFam" id="3.40.50.300:FF:000657">
    <property type="entry name" value="Probable ATP-dependent RNA helicase DDX41"/>
    <property type="match status" value="1"/>
</dbReference>
<dbReference type="SMART" id="SM00490">
    <property type="entry name" value="HELICc"/>
    <property type="match status" value="1"/>
</dbReference>
<evidence type="ECO:0000256" key="10">
    <source>
        <dbReference type="ARBA" id="ARBA00023594"/>
    </source>
</evidence>
<evidence type="ECO:0000256" key="4">
    <source>
        <dbReference type="ARBA" id="ARBA00022771"/>
    </source>
</evidence>
<feature type="compositionally biased region" description="Basic and acidic residues" evidence="15">
    <location>
        <begin position="89"/>
        <end position="99"/>
    </location>
</feature>
<keyword evidence="4 12" id="KW-0863">Zinc-finger</keyword>
<evidence type="ECO:0000256" key="9">
    <source>
        <dbReference type="ARBA" id="ARBA00022884"/>
    </source>
</evidence>
<dbReference type="FunFam" id="3.40.50.300:FF:000449">
    <property type="entry name" value="Probable ATP-dependent RNA helicase DDX41"/>
    <property type="match status" value="1"/>
</dbReference>
<dbReference type="PROSITE" id="PS51195">
    <property type="entry name" value="Q_MOTIF"/>
    <property type="match status" value="1"/>
</dbReference>
<dbReference type="PROSITE" id="PS51192">
    <property type="entry name" value="HELICASE_ATP_BIND_1"/>
    <property type="match status" value="1"/>
</dbReference>
<dbReference type="CDD" id="cd17951">
    <property type="entry name" value="DEADc_DDX41"/>
    <property type="match status" value="1"/>
</dbReference>
<keyword evidence="2" id="KW-0479">Metal-binding</keyword>
<dbReference type="OrthoDB" id="196131at2759"/>
<dbReference type="GO" id="GO:0003724">
    <property type="term" value="F:RNA helicase activity"/>
    <property type="evidence" value="ECO:0007669"/>
    <property type="project" value="UniProtKB-EC"/>
</dbReference>
<dbReference type="InterPro" id="IPR011545">
    <property type="entry name" value="DEAD/DEAH_box_helicase_dom"/>
</dbReference>
<dbReference type="SMART" id="SM00487">
    <property type="entry name" value="DEXDc"/>
    <property type="match status" value="1"/>
</dbReference>
<feature type="region of interest" description="Disordered" evidence="15">
    <location>
        <begin position="89"/>
        <end position="116"/>
    </location>
</feature>
<comment type="similarity">
    <text evidence="10">Belongs to the DEAD box helicase family. DDX41 subfamily.</text>
</comment>
<dbReference type="EC" id="3.6.4.13" evidence="1"/>
<dbReference type="PROSITE" id="PS51194">
    <property type="entry name" value="HELICASE_CTER"/>
    <property type="match status" value="1"/>
</dbReference>
<evidence type="ECO:0000256" key="8">
    <source>
        <dbReference type="ARBA" id="ARBA00022840"/>
    </source>
</evidence>
<gene>
    <name evidence="20" type="ORF">AFUS01_LOCUS45530</name>
</gene>
<feature type="domain" description="Helicase C-terminal" evidence="18">
    <location>
        <begin position="440"/>
        <end position="600"/>
    </location>
</feature>
<evidence type="ECO:0000313" key="21">
    <source>
        <dbReference type="Proteomes" id="UP000708208"/>
    </source>
</evidence>
<dbReference type="CDD" id="cd18787">
    <property type="entry name" value="SF2_C_DEAD"/>
    <property type="match status" value="1"/>
</dbReference>
<evidence type="ECO:0000256" key="13">
    <source>
        <dbReference type="PROSITE-ProRule" id="PRU00552"/>
    </source>
</evidence>
<feature type="compositionally biased region" description="Polar residues" evidence="15">
    <location>
        <begin position="28"/>
        <end position="37"/>
    </location>
</feature>
<comment type="caution">
    <text evidence="20">The sequence shown here is derived from an EMBL/GenBank/DDBJ whole genome shotgun (WGS) entry which is preliminary data.</text>
</comment>
<evidence type="ECO:0000256" key="5">
    <source>
        <dbReference type="ARBA" id="ARBA00022801"/>
    </source>
</evidence>
<keyword evidence="5" id="KW-0378">Hydrolase</keyword>
<proteinExistence type="inferred from homology"/>
<feature type="region of interest" description="Disordered" evidence="15">
    <location>
        <begin position="1"/>
        <end position="62"/>
    </location>
</feature>
<keyword evidence="8" id="KW-0067">ATP-binding</keyword>
<dbReference type="Pfam" id="PF00271">
    <property type="entry name" value="Helicase_C"/>
    <property type="match status" value="1"/>
</dbReference>
<feature type="short sequence motif" description="Q motif" evidence="13">
    <location>
        <begin position="214"/>
        <end position="242"/>
    </location>
</feature>
<feature type="compositionally biased region" description="Acidic residues" evidence="15">
    <location>
        <begin position="100"/>
        <end position="109"/>
    </location>
</feature>
<evidence type="ECO:0000259" key="19">
    <source>
        <dbReference type="PROSITE" id="PS51195"/>
    </source>
</evidence>
<reference evidence="20" key="1">
    <citation type="submission" date="2021-06" db="EMBL/GenBank/DDBJ databases">
        <authorList>
            <person name="Hodson N. C."/>
            <person name="Mongue J. A."/>
            <person name="Jaron S. K."/>
        </authorList>
    </citation>
    <scope>NUCLEOTIDE SEQUENCE</scope>
</reference>
<feature type="coiled-coil region" evidence="14">
    <location>
        <begin position="121"/>
        <end position="156"/>
    </location>
</feature>
<evidence type="ECO:0000256" key="12">
    <source>
        <dbReference type="PROSITE-ProRule" id="PRU00047"/>
    </source>
</evidence>
<dbReference type="AlphaFoldDB" id="A0A8J2LQN7"/>
<evidence type="ECO:0000256" key="7">
    <source>
        <dbReference type="ARBA" id="ARBA00022833"/>
    </source>
</evidence>